<dbReference type="Proteomes" id="UP000193560">
    <property type="component" value="Unassembled WGS sequence"/>
</dbReference>
<dbReference type="AlphaFoldDB" id="A0A1X2IRU2"/>
<dbReference type="EMBL" id="MCGE01000005">
    <property type="protein sequence ID" value="ORZ21268.1"/>
    <property type="molecule type" value="Genomic_DNA"/>
</dbReference>
<dbReference type="STRING" id="90262.A0A1X2IRU2"/>
<name>A0A1X2IRU2_9FUNG</name>
<organism evidence="1 2">
    <name type="scientific">Absidia repens</name>
    <dbReference type="NCBI Taxonomy" id="90262"/>
    <lineage>
        <taxon>Eukaryota</taxon>
        <taxon>Fungi</taxon>
        <taxon>Fungi incertae sedis</taxon>
        <taxon>Mucoromycota</taxon>
        <taxon>Mucoromycotina</taxon>
        <taxon>Mucoromycetes</taxon>
        <taxon>Mucorales</taxon>
        <taxon>Cunninghamellaceae</taxon>
        <taxon>Absidia</taxon>
    </lineage>
</organism>
<evidence type="ECO:0000313" key="1">
    <source>
        <dbReference type="EMBL" id="ORZ21268.1"/>
    </source>
</evidence>
<sequence length="166" mass="19408">MYQKDTERTHICGFHVHQQAWQEIGDLVKSKQVVNKTNQELSTCPCFNFTFCVTFCLSNAMKRSSPPAPRCFCNLPAVLSERNWNHKKRICFVCRNFYIDGAKPKCSWFMWADEVAFNKPNYIRHSPSILEDANSRIRPMRTQTILKDTEPDSHNQRSQLEEQSDS</sequence>
<comment type="caution">
    <text evidence="1">The sequence shown here is derived from an EMBL/GenBank/DDBJ whole genome shotgun (WGS) entry which is preliminary data.</text>
</comment>
<evidence type="ECO:0000313" key="2">
    <source>
        <dbReference type="Proteomes" id="UP000193560"/>
    </source>
</evidence>
<dbReference type="OrthoDB" id="1711136at2759"/>
<protein>
    <submittedName>
        <fullName evidence="1">Uncharacterized protein</fullName>
    </submittedName>
</protein>
<accession>A0A1X2IRU2</accession>
<reference evidence="1 2" key="1">
    <citation type="submission" date="2016-07" db="EMBL/GenBank/DDBJ databases">
        <title>Pervasive Adenine N6-methylation of Active Genes in Fungi.</title>
        <authorList>
            <consortium name="DOE Joint Genome Institute"/>
            <person name="Mondo S.J."/>
            <person name="Dannebaum R.O."/>
            <person name="Kuo R.C."/>
            <person name="Labutti K."/>
            <person name="Haridas S."/>
            <person name="Kuo A."/>
            <person name="Salamov A."/>
            <person name="Ahrendt S.R."/>
            <person name="Lipzen A."/>
            <person name="Sullivan W."/>
            <person name="Andreopoulos W.B."/>
            <person name="Clum A."/>
            <person name="Lindquist E."/>
            <person name="Daum C."/>
            <person name="Ramamoorthy G.K."/>
            <person name="Gryganskyi A."/>
            <person name="Culley D."/>
            <person name="Magnuson J.K."/>
            <person name="James T.Y."/>
            <person name="O'Malley M.A."/>
            <person name="Stajich J.E."/>
            <person name="Spatafora J.W."/>
            <person name="Visel A."/>
            <person name="Grigoriev I.V."/>
        </authorList>
    </citation>
    <scope>NUCLEOTIDE SEQUENCE [LARGE SCALE GENOMIC DNA]</scope>
    <source>
        <strain evidence="1 2">NRRL 1336</strain>
    </source>
</reference>
<keyword evidence="2" id="KW-1185">Reference proteome</keyword>
<feature type="non-terminal residue" evidence="1">
    <location>
        <position position="166"/>
    </location>
</feature>
<proteinExistence type="predicted"/>
<gene>
    <name evidence="1" type="ORF">BCR42DRAFT_320899</name>
</gene>